<feature type="domain" description="CheW-like" evidence="1">
    <location>
        <begin position="2"/>
        <end position="142"/>
    </location>
</feature>
<dbReference type="PROSITE" id="PS50851">
    <property type="entry name" value="CHEW"/>
    <property type="match status" value="1"/>
</dbReference>
<accession>A0A239J5G8</accession>
<sequence length="150" mass="16028">MTRQLITFHVGSQCLGVDIMATREIRAWSPTTPIPQVPAFVRGIVNLRGMVLPVIDLSARLGWGDTEPGARHVIMVLQIGDRQYGLIVDAVNDIATIDGAAVQPPPGISGDGQDELLEGIVSVDGEMVLILDLERLAHNFGVPEEVAIAA</sequence>
<dbReference type="Gene3D" id="2.30.30.40">
    <property type="entry name" value="SH3 Domains"/>
    <property type="match status" value="1"/>
</dbReference>
<reference evidence="3" key="1">
    <citation type="submission" date="2017-06" db="EMBL/GenBank/DDBJ databases">
        <authorList>
            <person name="Varghese N."/>
            <person name="Submissions S."/>
        </authorList>
    </citation>
    <scope>NUCLEOTIDE SEQUENCE [LARGE SCALE GENOMIC DNA]</scope>
    <source>
        <strain evidence="3">LNB2</strain>
    </source>
</reference>
<name>A0A239J5G8_9SPHN</name>
<dbReference type="SMART" id="SM00260">
    <property type="entry name" value="CheW"/>
    <property type="match status" value="1"/>
</dbReference>
<dbReference type="InterPro" id="IPR039315">
    <property type="entry name" value="CheW"/>
</dbReference>
<evidence type="ECO:0000313" key="2">
    <source>
        <dbReference type="EMBL" id="SNS99894.1"/>
    </source>
</evidence>
<dbReference type="Pfam" id="PF01584">
    <property type="entry name" value="CheW"/>
    <property type="match status" value="1"/>
</dbReference>
<dbReference type="AlphaFoldDB" id="A0A239J5G8"/>
<dbReference type="InterPro" id="IPR002545">
    <property type="entry name" value="CheW-lke_dom"/>
</dbReference>
<protein>
    <submittedName>
        <fullName evidence="2">Purine-binding chemotaxis protein CheW</fullName>
    </submittedName>
</protein>
<dbReference type="InterPro" id="IPR036061">
    <property type="entry name" value="CheW-like_dom_sf"/>
</dbReference>
<dbReference type="CDD" id="cd00732">
    <property type="entry name" value="CheW"/>
    <property type="match status" value="1"/>
</dbReference>
<organism evidence="2 3">
    <name type="scientific">Edaphosphingomonas laterariae</name>
    <dbReference type="NCBI Taxonomy" id="861865"/>
    <lineage>
        <taxon>Bacteria</taxon>
        <taxon>Pseudomonadati</taxon>
        <taxon>Pseudomonadota</taxon>
        <taxon>Alphaproteobacteria</taxon>
        <taxon>Sphingomonadales</taxon>
        <taxon>Rhizorhabdaceae</taxon>
        <taxon>Edaphosphingomonas</taxon>
    </lineage>
</organism>
<dbReference type="GO" id="GO:0006935">
    <property type="term" value="P:chemotaxis"/>
    <property type="evidence" value="ECO:0007669"/>
    <property type="project" value="InterPro"/>
</dbReference>
<dbReference type="GO" id="GO:0007165">
    <property type="term" value="P:signal transduction"/>
    <property type="evidence" value="ECO:0007669"/>
    <property type="project" value="InterPro"/>
</dbReference>
<dbReference type="Gene3D" id="2.40.50.180">
    <property type="entry name" value="CheA-289, Domain 4"/>
    <property type="match status" value="1"/>
</dbReference>
<proteinExistence type="predicted"/>
<dbReference type="RefSeq" id="WP_089220879.1">
    <property type="nucleotide sequence ID" value="NZ_FZOS01000029.1"/>
</dbReference>
<dbReference type="PANTHER" id="PTHR22617">
    <property type="entry name" value="CHEMOTAXIS SENSOR HISTIDINE KINASE-RELATED"/>
    <property type="match status" value="1"/>
</dbReference>
<dbReference type="SUPFAM" id="SSF50341">
    <property type="entry name" value="CheW-like"/>
    <property type="match status" value="1"/>
</dbReference>
<gene>
    <name evidence="2" type="ORF">SAMN06295912_12936</name>
</gene>
<dbReference type="OrthoDB" id="3291462at2"/>
<keyword evidence="3" id="KW-1185">Reference proteome</keyword>
<dbReference type="EMBL" id="FZOS01000029">
    <property type="protein sequence ID" value="SNS99894.1"/>
    <property type="molecule type" value="Genomic_DNA"/>
</dbReference>
<evidence type="ECO:0000313" key="3">
    <source>
        <dbReference type="Proteomes" id="UP000198281"/>
    </source>
</evidence>
<dbReference type="GO" id="GO:0005829">
    <property type="term" value="C:cytosol"/>
    <property type="evidence" value="ECO:0007669"/>
    <property type="project" value="TreeGrafter"/>
</dbReference>
<dbReference type="Proteomes" id="UP000198281">
    <property type="component" value="Unassembled WGS sequence"/>
</dbReference>
<evidence type="ECO:0000259" key="1">
    <source>
        <dbReference type="PROSITE" id="PS50851"/>
    </source>
</evidence>
<dbReference type="PANTHER" id="PTHR22617:SF23">
    <property type="entry name" value="CHEMOTAXIS PROTEIN CHEW"/>
    <property type="match status" value="1"/>
</dbReference>